<dbReference type="Proteomes" id="UP001410795">
    <property type="component" value="Unassembled WGS sequence"/>
</dbReference>
<accession>A0ABP7BA10</accession>
<dbReference type="SMART" id="SM00062">
    <property type="entry name" value="PBPb"/>
    <property type="match status" value="1"/>
</dbReference>
<protein>
    <submittedName>
        <fullName evidence="4">ABC transporter substrate-binding protein</fullName>
    </submittedName>
</protein>
<dbReference type="RefSeq" id="WP_221855504.1">
    <property type="nucleotide sequence ID" value="NZ_BAAAYV010000005.1"/>
</dbReference>
<gene>
    <name evidence="4" type="ORF">GCM10022202_10100</name>
</gene>
<sequence>MSLRRPALGLAAFALSGLLLAGCAGGSSAPETEAPEGDAPAVTADEELHALLPADAQEDGVVVGTEAFYPPYEYLDADGSTVIGLDIDLLDAVTARLGISYTLENVAFDTLLPSLDGARYDIVVAGMTDTVERQANYDFVDYFNADQAIIVASGNPEGISTIADLCGQTVAVLVDSTQQEILSEADCDEPIDILTQPTDNDALLQVQSGRAVATLTQEATGRYNASQIGGGSAFEVANTESIDPRPLGYVFQKDSELVEAFQAALQSLVDDGTYAEILAGYELDAAALETITVNGAEQ</sequence>
<feature type="signal peptide" evidence="2">
    <location>
        <begin position="1"/>
        <end position="21"/>
    </location>
</feature>
<keyword evidence="1 2" id="KW-0732">Signal</keyword>
<feature type="chain" id="PRO_5045865072" evidence="2">
    <location>
        <begin position="22"/>
        <end position="298"/>
    </location>
</feature>
<dbReference type="PANTHER" id="PTHR35936:SF17">
    <property type="entry name" value="ARGININE-BINDING EXTRACELLULAR PROTEIN ARTP"/>
    <property type="match status" value="1"/>
</dbReference>
<dbReference type="InterPro" id="IPR001638">
    <property type="entry name" value="Solute-binding_3/MltF_N"/>
</dbReference>
<reference evidence="5" key="1">
    <citation type="journal article" date="2019" name="Int. J. Syst. Evol. Microbiol.">
        <title>The Global Catalogue of Microorganisms (GCM) 10K type strain sequencing project: providing services to taxonomists for standard genome sequencing and annotation.</title>
        <authorList>
            <consortium name="The Broad Institute Genomics Platform"/>
            <consortium name="The Broad Institute Genome Sequencing Center for Infectious Disease"/>
            <person name="Wu L."/>
            <person name="Ma J."/>
        </authorList>
    </citation>
    <scope>NUCLEOTIDE SEQUENCE [LARGE SCALE GENOMIC DNA]</scope>
    <source>
        <strain evidence="5">JCM 16546</strain>
    </source>
</reference>
<dbReference type="PROSITE" id="PS51257">
    <property type="entry name" value="PROKAR_LIPOPROTEIN"/>
    <property type="match status" value="1"/>
</dbReference>
<dbReference type="SUPFAM" id="SSF53850">
    <property type="entry name" value="Periplasmic binding protein-like II"/>
    <property type="match status" value="1"/>
</dbReference>
<proteinExistence type="predicted"/>
<evidence type="ECO:0000256" key="1">
    <source>
        <dbReference type="ARBA" id="ARBA00022729"/>
    </source>
</evidence>
<evidence type="ECO:0000259" key="3">
    <source>
        <dbReference type="SMART" id="SM00062"/>
    </source>
</evidence>
<dbReference type="EMBL" id="BAAAYV010000005">
    <property type="protein sequence ID" value="GAA3652262.1"/>
    <property type="molecule type" value="Genomic_DNA"/>
</dbReference>
<name>A0ABP7BA10_9MICO</name>
<dbReference type="Gene3D" id="3.40.190.10">
    <property type="entry name" value="Periplasmic binding protein-like II"/>
    <property type="match status" value="2"/>
</dbReference>
<evidence type="ECO:0000313" key="5">
    <source>
        <dbReference type="Proteomes" id="UP001410795"/>
    </source>
</evidence>
<feature type="domain" description="Solute-binding protein family 3/N-terminal" evidence="3">
    <location>
        <begin position="60"/>
        <end position="285"/>
    </location>
</feature>
<organism evidence="4 5">
    <name type="scientific">Microbacterium marinilacus</name>
    <dbReference type="NCBI Taxonomy" id="415209"/>
    <lineage>
        <taxon>Bacteria</taxon>
        <taxon>Bacillati</taxon>
        <taxon>Actinomycetota</taxon>
        <taxon>Actinomycetes</taxon>
        <taxon>Micrococcales</taxon>
        <taxon>Microbacteriaceae</taxon>
        <taxon>Microbacterium</taxon>
    </lineage>
</organism>
<dbReference type="PANTHER" id="PTHR35936">
    <property type="entry name" value="MEMBRANE-BOUND LYTIC MUREIN TRANSGLYCOSYLASE F"/>
    <property type="match status" value="1"/>
</dbReference>
<evidence type="ECO:0000256" key="2">
    <source>
        <dbReference type="SAM" id="SignalP"/>
    </source>
</evidence>
<dbReference type="Pfam" id="PF00497">
    <property type="entry name" value="SBP_bac_3"/>
    <property type="match status" value="1"/>
</dbReference>
<dbReference type="CDD" id="cd01004">
    <property type="entry name" value="PBP2_MidA_like"/>
    <property type="match status" value="1"/>
</dbReference>
<keyword evidence="5" id="KW-1185">Reference proteome</keyword>
<comment type="caution">
    <text evidence="4">The sequence shown here is derived from an EMBL/GenBank/DDBJ whole genome shotgun (WGS) entry which is preliminary data.</text>
</comment>
<evidence type="ECO:0000313" key="4">
    <source>
        <dbReference type="EMBL" id="GAA3652262.1"/>
    </source>
</evidence>